<name>A0A430QUX5_SCHBO</name>
<keyword evidence="4" id="KW-0158">Chromosome</keyword>
<dbReference type="SUPFAM" id="SSF47113">
    <property type="entry name" value="Histone-fold"/>
    <property type="match status" value="1"/>
</dbReference>
<evidence type="ECO:0000256" key="2">
    <source>
        <dbReference type="ARBA" id="ARBA00004286"/>
    </source>
</evidence>
<dbReference type="EMBL" id="QMKO01000002">
    <property type="protein sequence ID" value="RTG91488.1"/>
    <property type="molecule type" value="Genomic_DNA"/>
</dbReference>
<keyword evidence="5" id="KW-0539">Nucleus</keyword>
<dbReference type="GO" id="GO:0030527">
    <property type="term" value="F:structural constituent of chromatin"/>
    <property type="evidence" value="ECO:0007669"/>
    <property type="project" value="InterPro"/>
</dbReference>
<dbReference type="PANTHER" id="PTHR23430">
    <property type="entry name" value="HISTONE H2A"/>
    <property type="match status" value="1"/>
</dbReference>
<keyword evidence="7" id="KW-1185">Reference proteome</keyword>
<accession>A0A430QUX5</accession>
<evidence type="ECO:0000256" key="3">
    <source>
        <dbReference type="ARBA" id="ARBA00010691"/>
    </source>
</evidence>
<dbReference type="InterPro" id="IPR002119">
    <property type="entry name" value="Histone_H2A"/>
</dbReference>
<sequence length="89" mass="9912">MNAGGKGGKSRAKVKTRSAPAGLQFPVGRVHCLLRKAVLEYITAEVFELVGNAARDSVVEDYINKKFILDRQAFFRLTNVNKSNNEQQM</sequence>
<dbReference type="Proteomes" id="UP000290809">
    <property type="component" value="Unassembled WGS sequence"/>
</dbReference>
<dbReference type="GO" id="GO:0000786">
    <property type="term" value="C:nucleosome"/>
    <property type="evidence" value="ECO:0007669"/>
    <property type="project" value="InterPro"/>
</dbReference>
<dbReference type="PROSITE" id="PS00046">
    <property type="entry name" value="HISTONE_H2A"/>
    <property type="match status" value="1"/>
</dbReference>
<dbReference type="SMART" id="SM00414">
    <property type="entry name" value="H2A"/>
    <property type="match status" value="1"/>
</dbReference>
<reference evidence="6 7" key="1">
    <citation type="journal article" date="2019" name="PLoS Pathog.">
        <title>Genome sequence of the bovine parasite Schistosoma bovis Tanzania.</title>
        <authorList>
            <person name="Oey H."/>
            <person name="Zakrzewski M."/>
            <person name="Gobert G."/>
            <person name="Gravermann K."/>
            <person name="Stoye J."/>
            <person name="Jones M."/>
            <person name="Mcmanus D."/>
            <person name="Krause L."/>
        </authorList>
    </citation>
    <scope>NUCLEOTIDE SEQUENCE [LARGE SCALE GENOMIC DNA]</scope>
    <source>
        <strain evidence="6 7">TAN1997</strain>
    </source>
</reference>
<evidence type="ECO:0000256" key="4">
    <source>
        <dbReference type="ARBA" id="ARBA00022454"/>
    </source>
</evidence>
<dbReference type="GO" id="GO:0005634">
    <property type="term" value="C:nucleus"/>
    <property type="evidence" value="ECO:0007669"/>
    <property type="project" value="UniProtKB-SubCell"/>
</dbReference>
<organism evidence="6 7">
    <name type="scientific">Schistosoma bovis</name>
    <name type="common">Blood fluke</name>
    <dbReference type="NCBI Taxonomy" id="6184"/>
    <lineage>
        <taxon>Eukaryota</taxon>
        <taxon>Metazoa</taxon>
        <taxon>Spiralia</taxon>
        <taxon>Lophotrochozoa</taxon>
        <taxon>Platyhelminthes</taxon>
        <taxon>Trematoda</taxon>
        <taxon>Digenea</taxon>
        <taxon>Strigeidida</taxon>
        <taxon>Schistosomatoidea</taxon>
        <taxon>Schistosomatidae</taxon>
        <taxon>Schistosoma</taxon>
    </lineage>
</organism>
<evidence type="ECO:0000256" key="1">
    <source>
        <dbReference type="ARBA" id="ARBA00004123"/>
    </source>
</evidence>
<dbReference type="GO" id="GO:0046982">
    <property type="term" value="F:protein heterodimerization activity"/>
    <property type="evidence" value="ECO:0007669"/>
    <property type="project" value="InterPro"/>
</dbReference>
<gene>
    <name evidence="6" type="ORF">DC041_0003571</name>
</gene>
<protein>
    <submittedName>
        <fullName evidence="6">Histone H2A</fullName>
    </submittedName>
</protein>
<evidence type="ECO:0000313" key="6">
    <source>
        <dbReference type="EMBL" id="RTG91488.1"/>
    </source>
</evidence>
<comment type="subcellular location">
    <subcellularLocation>
        <location evidence="2">Chromosome</location>
    </subcellularLocation>
    <subcellularLocation>
        <location evidence="1">Nucleus</location>
    </subcellularLocation>
</comment>
<dbReference type="AlphaFoldDB" id="A0A430QUX5"/>
<dbReference type="GO" id="GO:0003677">
    <property type="term" value="F:DNA binding"/>
    <property type="evidence" value="ECO:0007669"/>
    <property type="project" value="InterPro"/>
</dbReference>
<dbReference type="InterPro" id="IPR009072">
    <property type="entry name" value="Histone-fold"/>
</dbReference>
<proteinExistence type="inferred from homology"/>
<comment type="similarity">
    <text evidence="3">Belongs to the histone H2A family.</text>
</comment>
<dbReference type="STRING" id="6184.A0A430QUX5"/>
<evidence type="ECO:0000256" key="5">
    <source>
        <dbReference type="ARBA" id="ARBA00023242"/>
    </source>
</evidence>
<dbReference type="InterPro" id="IPR032458">
    <property type="entry name" value="Histone_H2A_CS"/>
</dbReference>
<comment type="caution">
    <text evidence="6">The sequence shown here is derived from an EMBL/GenBank/DDBJ whole genome shotgun (WGS) entry which is preliminary data.</text>
</comment>
<evidence type="ECO:0000313" key="7">
    <source>
        <dbReference type="Proteomes" id="UP000290809"/>
    </source>
</evidence>
<dbReference type="Gene3D" id="1.10.20.10">
    <property type="entry name" value="Histone, subunit A"/>
    <property type="match status" value="1"/>
</dbReference>